<dbReference type="PRINTS" id="PR01035">
    <property type="entry name" value="TCRTETA"/>
</dbReference>
<dbReference type="SUPFAM" id="SSF103473">
    <property type="entry name" value="MFS general substrate transporter"/>
    <property type="match status" value="1"/>
</dbReference>
<protein>
    <submittedName>
        <fullName evidence="8">Unannotated protein</fullName>
    </submittedName>
</protein>
<dbReference type="GO" id="GO:0016020">
    <property type="term" value="C:membrane"/>
    <property type="evidence" value="ECO:0007669"/>
    <property type="project" value="UniProtKB-SubCell"/>
</dbReference>
<dbReference type="EMBL" id="CAEZXX010000013">
    <property type="protein sequence ID" value="CAB4696647.1"/>
    <property type="molecule type" value="Genomic_DNA"/>
</dbReference>
<comment type="subcellular location">
    <subcellularLocation>
        <location evidence="1">Membrane</location>
        <topology evidence="1">Multi-pass membrane protein</topology>
    </subcellularLocation>
</comment>
<feature type="transmembrane region" description="Helical" evidence="6">
    <location>
        <begin position="259"/>
        <end position="277"/>
    </location>
</feature>
<sequence>MIWSTVALDLVGFGIVVPILGRYAERFGAGGVAVGLLFASFSLAQFVCAPLLGRLSDRIGRKPVLLLSLFGTAAASFLTGAANVLWLLFLARVLDGASGASVAVAQGAVTDMVEPEERPRALGLIGAAFGIGFIVGPALGGLASLGGPHVPFYVAGGLALLNALIAIRRVPETRPRSVRTERPPRDARANRLWGIALATFVAVCAFAGFEATFALLTKQRFGLKEGGVATVFIGIGLLLTVVQGAMVRPVTRALGSTRTLQTGLLLNGLGLLVLAVAESWAVLVPALALLTVGQGLVTPSLSLVVTGRVPDHQRGEALGFQQGISAVARVIGPVMAGVLFEHVAIPSPYLVGAGLCTVALVVMLGQPGGSRKHTLGAADVPVTN</sequence>
<evidence type="ECO:0000256" key="1">
    <source>
        <dbReference type="ARBA" id="ARBA00004141"/>
    </source>
</evidence>
<feature type="transmembrane region" description="Helical" evidence="6">
    <location>
        <begin position="152"/>
        <end position="171"/>
    </location>
</feature>
<evidence type="ECO:0000313" key="8">
    <source>
        <dbReference type="EMBL" id="CAB4696647.1"/>
    </source>
</evidence>
<feature type="transmembrane region" description="Helical" evidence="6">
    <location>
        <begin position="346"/>
        <end position="365"/>
    </location>
</feature>
<dbReference type="EMBL" id="CAFBQP010000019">
    <property type="protein sequence ID" value="CAB5057110.1"/>
    <property type="molecule type" value="Genomic_DNA"/>
</dbReference>
<keyword evidence="4 6" id="KW-1133">Transmembrane helix</keyword>
<evidence type="ECO:0000313" key="10">
    <source>
        <dbReference type="EMBL" id="CAB4885610.1"/>
    </source>
</evidence>
<dbReference type="AlphaFoldDB" id="A0A6J6PDB7"/>
<organism evidence="8">
    <name type="scientific">freshwater metagenome</name>
    <dbReference type="NCBI Taxonomy" id="449393"/>
    <lineage>
        <taxon>unclassified sequences</taxon>
        <taxon>metagenomes</taxon>
        <taxon>ecological metagenomes</taxon>
    </lineage>
</organism>
<dbReference type="PANTHER" id="PTHR23504:SF15">
    <property type="entry name" value="MAJOR FACILITATOR SUPERFAMILY (MFS) PROFILE DOMAIN-CONTAINING PROTEIN"/>
    <property type="match status" value="1"/>
</dbReference>
<keyword evidence="5 6" id="KW-0472">Membrane</keyword>
<evidence type="ECO:0000259" key="7">
    <source>
        <dbReference type="PROSITE" id="PS50850"/>
    </source>
</evidence>
<dbReference type="InterPro" id="IPR036259">
    <property type="entry name" value="MFS_trans_sf"/>
</dbReference>
<feature type="transmembrane region" description="Helical" evidence="6">
    <location>
        <begin position="121"/>
        <end position="140"/>
    </location>
</feature>
<keyword evidence="2" id="KW-0813">Transport</keyword>
<dbReference type="PROSITE" id="PS00216">
    <property type="entry name" value="SUGAR_TRANSPORT_1"/>
    <property type="match status" value="1"/>
</dbReference>
<evidence type="ECO:0000256" key="6">
    <source>
        <dbReference type="SAM" id="Phobius"/>
    </source>
</evidence>
<evidence type="ECO:0000313" key="11">
    <source>
        <dbReference type="EMBL" id="CAB5057110.1"/>
    </source>
</evidence>
<dbReference type="EMBL" id="CAFBLR010000250">
    <property type="protein sequence ID" value="CAB4885610.1"/>
    <property type="molecule type" value="Genomic_DNA"/>
</dbReference>
<dbReference type="Pfam" id="PF07690">
    <property type="entry name" value="MFS_1"/>
    <property type="match status" value="2"/>
</dbReference>
<feature type="transmembrane region" description="Helical" evidence="6">
    <location>
        <begin position="228"/>
        <end position="247"/>
    </location>
</feature>
<dbReference type="InterPro" id="IPR001958">
    <property type="entry name" value="Tet-R_TetA/multi-R_MdtG-like"/>
</dbReference>
<gene>
    <name evidence="8" type="ORF">UFOPK2602_00332</name>
    <name evidence="9" type="ORF">UFOPK2806_00965</name>
    <name evidence="10" type="ORF">UFOPK3417_01885</name>
    <name evidence="11" type="ORF">UFOPK4306_00661</name>
</gene>
<feature type="transmembrane region" description="Helical" evidence="6">
    <location>
        <begin position="64"/>
        <end position="83"/>
    </location>
</feature>
<dbReference type="InterPro" id="IPR020846">
    <property type="entry name" value="MFS_dom"/>
</dbReference>
<evidence type="ECO:0000313" key="9">
    <source>
        <dbReference type="EMBL" id="CAB4750088.1"/>
    </source>
</evidence>
<reference evidence="8" key="1">
    <citation type="submission" date="2020-05" db="EMBL/GenBank/DDBJ databases">
        <authorList>
            <person name="Chiriac C."/>
            <person name="Salcher M."/>
            <person name="Ghai R."/>
            <person name="Kavagutti S V."/>
        </authorList>
    </citation>
    <scope>NUCLEOTIDE SEQUENCE</scope>
</reference>
<feature type="domain" description="Major facilitator superfamily (MFS) profile" evidence="7">
    <location>
        <begin position="1"/>
        <end position="371"/>
    </location>
</feature>
<keyword evidence="3 6" id="KW-0812">Transmembrane</keyword>
<evidence type="ECO:0000256" key="4">
    <source>
        <dbReference type="ARBA" id="ARBA00022989"/>
    </source>
</evidence>
<name>A0A6J6PDB7_9ZZZZ</name>
<feature type="transmembrane region" description="Helical" evidence="6">
    <location>
        <begin position="30"/>
        <end position="52"/>
    </location>
</feature>
<dbReference type="PANTHER" id="PTHR23504">
    <property type="entry name" value="MAJOR FACILITATOR SUPERFAMILY DOMAIN-CONTAINING PROTEIN 10"/>
    <property type="match status" value="1"/>
</dbReference>
<dbReference type="PROSITE" id="PS50850">
    <property type="entry name" value="MFS"/>
    <property type="match status" value="1"/>
</dbReference>
<dbReference type="GO" id="GO:0022857">
    <property type="term" value="F:transmembrane transporter activity"/>
    <property type="evidence" value="ECO:0007669"/>
    <property type="project" value="InterPro"/>
</dbReference>
<proteinExistence type="predicted"/>
<feature type="transmembrane region" description="Helical" evidence="6">
    <location>
        <begin position="192"/>
        <end position="216"/>
    </location>
</feature>
<dbReference type="InterPro" id="IPR011701">
    <property type="entry name" value="MFS"/>
</dbReference>
<dbReference type="InterPro" id="IPR005829">
    <property type="entry name" value="Sugar_transporter_CS"/>
</dbReference>
<accession>A0A6J6PDB7</accession>
<dbReference type="CDD" id="cd17330">
    <property type="entry name" value="MFS_SLC46_TetA_like"/>
    <property type="match status" value="1"/>
</dbReference>
<dbReference type="EMBL" id="CAEZYY010000009">
    <property type="protein sequence ID" value="CAB4750088.1"/>
    <property type="molecule type" value="Genomic_DNA"/>
</dbReference>
<evidence type="ECO:0000256" key="2">
    <source>
        <dbReference type="ARBA" id="ARBA00022448"/>
    </source>
</evidence>
<feature type="transmembrane region" description="Helical" evidence="6">
    <location>
        <begin position="7"/>
        <end position="24"/>
    </location>
</feature>
<dbReference type="Gene3D" id="1.20.1250.20">
    <property type="entry name" value="MFS general substrate transporter like domains"/>
    <property type="match status" value="1"/>
</dbReference>
<evidence type="ECO:0000256" key="3">
    <source>
        <dbReference type="ARBA" id="ARBA00022692"/>
    </source>
</evidence>
<evidence type="ECO:0000256" key="5">
    <source>
        <dbReference type="ARBA" id="ARBA00023136"/>
    </source>
</evidence>